<gene>
    <name evidence="1" type="ORF">Z520_12282</name>
</gene>
<dbReference type="AlphaFoldDB" id="A0A0D2I3Y7"/>
<evidence type="ECO:0000313" key="1">
    <source>
        <dbReference type="EMBL" id="KIX92011.1"/>
    </source>
</evidence>
<reference evidence="1 2" key="1">
    <citation type="submission" date="2015-01" db="EMBL/GenBank/DDBJ databases">
        <title>The Genome Sequence of Fonsecaea multimorphosa CBS 102226.</title>
        <authorList>
            <consortium name="The Broad Institute Genomics Platform"/>
            <person name="Cuomo C."/>
            <person name="de Hoog S."/>
            <person name="Gorbushina A."/>
            <person name="Stielow B."/>
            <person name="Teixiera M."/>
            <person name="Abouelleil A."/>
            <person name="Chapman S.B."/>
            <person name="Priest M."/>
            <person name="Young S.K."/>
            <person name="Wortman J."/>
            <person name="Nusbaum C."/>
            <person name="Birren B."/>
        </authorList>
    </citation>
    <scope>NUCLEOTIDE SEQUENCE [LARGE SCALE GENOMIC DNA]</scope>
    <source>
        <strain evidence="1 2">CBS 102226</strain>
    </source>
</reference>
<keyword evidence="2" id="KW-1185">Reference proteome</keyword>
<sequence>MDLSRMVSDLVPKNRRCLKCIISDLPCDNGIWHCEHCQLVNRRPGNLSMQAKSEIMFESHIPSLMYKCLGQHPGFEWPFEIHFDMTWLDCIICEEKDEDKDNVTSNPGKLPLFKDGAMSYFPNDVEIKNSLRWFTSRNLRLGGMQDLLLSRLSPLLHEQALRDLAARHQVPCTTLEDWWKTYLMSGLILSTWEEAVIVGDFQPTQLDQPAMEVIKLFHRKTQQLADNLDAVTPDLRTLNSMRAIHPVMEEALANTSMDRYSWMLMAECMTGGIHIFQRFGISWI</sequence>
<dbReference type="Proteomes" id="UP000053411">
    <property type="component" value="Unassembled WGS sequence"/>
</dbReference>
<dbReference type="RefSeq" id="XP_016626134.1">
    <property type="nucleotide sequence ID" value="XM_016782768.1"/>
</dbReference>
<protein>
    <submittedName>
        <fullName evidence="1">Uncharacterized protein</fullName>
    </submittedName>
</protein>
<accession>A0A0D2I3Y7</accession>
<dbReference type="EMBL" id="KN848113">
    <property type="protein sequence ID" value="KIX92011.1"/>
    <property type="molecule type" value="Genomic_DNA"/>
</dbReference>
<organism evidence="1 2">
    <name type="scientific">Fonsecaea multimorphosa CBS 102226</name>
    <dbReference type="NCBI Taxonomy" id="1442371"/>
    <lineage>
        <taxon>Eukaryota</taxon>
        <taxon>Fungi</taxon>
        <taxon>Dikarya</taxon>
        <taxon>Ascomycota</taxon>
        <taxon>Pezizomycotina</taxon>
        <taxon>Eurotiomycetes</taxon>
        <taxon>Chaetothyriomycetidae</taxon>
        <taxon>Chaetothyriales</taxon>
        <taxon>Herpotrichiellaceae</taxon>
        <taxon>Fonsecaea</taxon>
    </lineage>
</organism>
<evidence type="ECO:0000313" key="2">
    <source>
        <dbReference type="Proteomes" id="UP000053411"/>
    </source>
</evidence>
<proteinExistence type="predicted"/>
<dbReference type="VEuPathDB" id="FungiDB:Z520_12282"/>
<name>A0A0D2I3Y7_9EURO</name>
<dbReference type="GeneID" id="27718028"/>